<accession>A0A8B4IF11</accession>
<reference evidence="2 3" key="1">
    <citation type="submission" date="2018-06" db="EMBL/GenBank/DDBJ databases">
        <authorList>
            <consortium name="Pathogen Informatics"/>
            <person name="Doyle S."/>
        </authorList>
    </citation>
    <scope>NUCLEOTIDE SEQUENCE [LARGE SCALE GENOMIC DNA]</scope>
    <source>
        <strain evidence="2 3">NCTC10038</strain>
    </source>
</reference>
<name>A0A8B4IF11_PSEFL</name>
<dbReference type="Proteomes" id="UP000248640">
    <property type="component" value="Chromosome 1"/>
</dbReference>
<feature type="compositionally biased region" description="Polar residues" evidence="1">
    <location>
        <begin position="36"/>
        <end position="51"/>
    </location>
</feature>
<evidence type="ECO:0000313" key="2">
    <source>
        <dbReference type="EMBL" id="SQF93970.1"/>
    </source>
</evidence>
<feature type="region of interest" description="Disordered" evidence="1">
    <location>
        <begin position="14"/>
        <end position="58"/>
    </location>
</feature>
<evidence type="ECO:0000256" key="1">
    <source>
        <dbReference type="SAM" id="MobiDB-lite"/>
    </source>
</evidence>
<dbReference type="GeneID" id="61639916"/>
<gene>
    <name evidence="2" type="ORF">NCTC10038_05075</name>
</gene>
<sequence length="58" mass="6256">MMIGNTFHTYNLNQALQREQLPAKPAENASPHHGNASGQTQPQSNQSSLATLGQGRLL</sequence>
<dbReference type="RefSeq" id="WP_155512291.1">
    <property type="nucleotide sequence ID" value="NZ_CBCRXZ010000006.1"/>
</dbReference>
<organism evidence="2 3">
    <name type="scientific">Pseudomonas fluorescens</name>
    <dbReference type="NCBI Taxonomy" id="294"/>
    <lineage>
        <taxon>Bacteria</taxon>
        <taxon>Pseudomonadati</taxon>
        <taxon>Pseudomonadota</taxon>
        <taxon>Gammaproteobacteria</taxon>
        <taxon>Pseudomonadales</taxon>
        <taxon>Pseudomonadaceae</taxon>
        <taxon>Pseudomonas</taxon>
    </lineage>
</organism>
<evidence type="ECO:0000313" key="3">
    <source>
        <dbReference type="Proteomes" id="UP000248640"/>
    </source>
</evidence>
<dbReference type="AlphaFoldDB" id="A0A8B4IF11"/>
<proteinExistence type="predicted"/>
<dbReference type="EMBL" id="LS483372">
    <property type="protein sequence ID" value="SQF93970.1"/>
    <property type="molecule type" value="Genomic_DNA"/>
</dbReference>
<protein>
    <submittedName>
        <fullName evidence="2">Uncharacterized protein</fullName>
    </submittedName>
</protein>